<proteinExistence type="predicted"/>
<gene>
    <name evidence="1" type="ORF">LCGC14_2492670</name>
</gene>
<dbReference type="EMBL" id="LAZR01039551">
    <property type="protein sequence ID" value="KKL16724.1"/>
    <property type="molecule type" value="Genomic_DNA"/>
</dbReference>
<protein>
    <submittedName>
        <fullName evidence="1">Uncharacterized protein</fullName>
    </submittedName>
</protein>
<reference evidence="1" key="1">
    <citation type="journal article" date="2015" name="Nature">
        <title>Complex archaea that bridge the gap between prokaryotes and eukaryotes.</title>
        <authorList>
            <person name="Spang A."/>
            <person name="Saw J.H."/>
            <person name="Jorgensen S.L."/>
            <person name="Zaremba-Niedzwiedzka K."/>
            <person name="Martijn J."/>
            <person name="Lind A.E."/>
            <person name="van Eijk R."/>
            <person name="Schleper C."/>
            <person name="Guy L."/>
            <person name="Ettema T.J."/>
        </authorList>
    </citation>
    <scope>NUCLEOTIDE SEQUENCE</scope>
</reference>
<accession>A0A0F9B4C4</accession>
<comment type="caution">
    <text evidence="1">The sequence shown here is derived from an EMBL/GenBank/DDBJ whole genome shotgun (WGS) entry which is preliminary data.</text>
</comment>
<sequence length="117" mass="13433">CIMTEQTENNENVPSLSVEELLGLGPEHIVRRFVFEMEDGSKFEREVVFRRLSYNEITELSRIPEKEPDRYTKAVIHLASISPKFEDTDQISKASSGFVRHYSALILRESGKDPFLG</sequence>
<feature type="non-terminal residue" evidence="1">
    <location>
        <position position="1"/>
    </location>
</feature>
<name>A0A0F9B4C4_9ZZZZ</name>
<organism evidence="1">
    <name type="scientific">marine sediment metagenome</name>
    <dbReference type="NCBI Taxonomy" id="412755"/>
    <lineage>
        <taxon>unclassified sequences</taxon>
        <taxon>metagenomes</taxon>
        <taxon>ecological metagenomes</taxon>
    </lineage>
</organism>
<dbReference type="AlphaFoldDB" id="A0A0F9B4C4"/>
<evidence type="ECO:0000313" key="1">
    <source>
        <dbReference type="EMBL" id="KKL16724.1"/>
    </source>
</evidence>